<feature type="transmembrane region" description="Helical" evidence="1">
    <location>
        <begin position="31"/>
        <end position="55"/>
    </location>
</feature>
<accession>A0A6M2E426</accession>
<sequence>MYYRGTLILALHILIFQKVRSFRTNLCRIYFNHILFFVLSWTPVGIFSVLGVLLATSATFTCASSLSLAGTSWTLEFLLSISTC</sequence>
<keyword evidence="1" id="KW-1133">Transmembrane helix</keyword>
<organism evidence="2">
    <name type="scientific">Xenopsylla cheopis</name>
    <name type="common">Oriental rat flea</name>
    <name type="synonym">Pulex cheopis</name>
    <dbReference type="NCBI Taxonomy" id="163159"/>
    <lineage>
        <taxon>Eukaryota</taxon>
        <taxon>Metazoa</taxon>
        <taxon>Ecdysozoa</taxon>
        <taxon>Arthropoda</taxon>
        <taxon>Hexapoda</taxon>
        <taxon>Insecta</taxon>
        <taxon>Pterygota</taxon>
        <taxon>Neoptera</taxon>
        <taxon>Endopterygota</taxon>
        <taxon>Siphonaptera</taxon>
        <taxon>Pulicidae</taxon>
        <taxon>Xenopsyllinae</taxon>
        <taxon>Xenopsylla</taxon>
    </lineage>
</organism>
<evidence type="ECO:0000256" key="1">
    <source>
        <dbReference type="SAM" id="Phobius"/>
    </source>
</evidence>
<name>A0A6M2E426_XENCH</name>
<dbReference type="AlphaFoldDB" id="A0A6M2E426"/>
<keyword evidence="1" id="KW-0812">Transmembrane</keyword>
<keyword evidence="1" id="KW-0472">Membrane</keyword>
<proteinExistence type="predicted"/>
<dbReference type="EMBL" id="GIIL01008061">
    <property type="protein sequence ID" value="NOV51787.1"/>
    <property type="molecule type" value="Transcribed_RNA"/>
</dbReference>
<protein>
    <submittedName>
        <fullName evidence="2">Putative secreted protein</fullName>
    </submittedName>
</protein>
<reference evidence="2" key="1">
    <citation type="submission" date="2020-03" db="EMBL/GenBank/DDBJ databases">
        <title>Transcriptomic Profiling of the Digestive Tract of the Rat Flea, Xenopsylla cheopis, Following Blood Feeding and Infection with Yersinia pestis.</title>
        <authorList>
            <person name="Bland D.M."/>
            <person name="Martens C.A."/>
            <person name="Virtaneva K."/>
            <person name="Kanakabandi K."/>
            <person name="Long D."/>
            <person name="Rosenke R."/>
            <person name="Saturday G.A."/>
            <person name="Hoyt F.H."/>
            <person name="Bruno D.P."/>
            <person name="Ribeiro J.M.C."/>
            <person name="Hinnebusch J."/>
        </authorList>
    </citation>
    <scope>NUCLEOTIDE SEQUENCE</scope>
</reference>
<evidence type="ECO:0000313" key="2">
    <source>
        <dbReference type="EMBL" id="NOV51787.1"/>
    </source>
</evidence>